<name>A0A4R5KWG1_9BACL</name>
<proteinExistence type="predicted"/>
<keyword evidence="4" id="KW-1185">Reference proteome</keyword>
<evidence type="ECO:0008006" key="5">
    <source>
        <dbReference type="Google" id="ProtNLM"/>
    </source>
</evidence>
<reference evidence="3 4" key="1">
    <citation type="submission" date="2019-03" db="EMBL/GenBank/DDBJ databases">
        <title>This is whole genome sequence of Paenibacillus sp MS74 strain.</title>
        <authorList>
            <person name="Trinh H.N."/>
        </authorList>
    </citation>
    <scope>NUCLEOTIDE SEQUENCE [LARGE SCALE GENOMIC DNA]</scope>
    <source>
        <strain evidence="3 4">MS74</strain>
    </source>
</reference>
<evidence type="ECO:0000313" key="3">
    <source>
        <dbReference type="EMBL" id="TDG00137.1"/>
    </source>
</evidence>
<feature type="region of interest" description="Disordered" evidence="1">
    <location>
        <begin position="42"/>
        <end position="61"/>
    </location>
</feature>
<comment type="caution">
    <text evidence="3">The sequence shown here is derived from an EMBL/GenBank/DDBJ whole genome shotgun (WGS) entry which is preliminary data.</text>
</comment>
<feature type="transmembrane region" description="Helical" evidence="2">
    <location>
        <begin position="101"/>
        <end position="120"/>
    </location>
</feature>
<evidence type="ECO:0000313" key="4">
    <source>
        <dbReference type="Proteomes" id="UP000295636"/>
    </source>
</evidence>
<dbReference type="Proteomes" id="UP000295636">
    <property type="component" value="Unassembled WGS sequence"/>
</dbReference>
<dbReference type="EMBL" id="SMRT01000001">
    <property type="protein sequence ID" value="TDG00137.1"/>
    <property type="molecule type" value="Genomic_DNA"/>
</dbReference>
<keyword evidence="2" id="KW-1133">Transmembrane helix</keyword>
<protein>
    <recommendedName>
        <fullName evidence="5">DUF4367 domain-containing protein</fullName>
    </recommendedName>
</protein>
<accession>A0A4R5KWG1</accession>
<evidence type="ECO:0000256" key="1">
    <source>
        <dbReference type="SAM" id="MobiDB-lite"/>
    </source>
</evidence>
<sequence length="387" mass="42390">MSNEHKEEEQLLTDRAWAKLQDKLAKEPRNLRWAQMERAGAAARLAEQPFEPEPQRETHQPAVEAVQSAADLSGASVETAGQASVKGEKRFAGWFRKRRKLIGTAAAAAVLIIAIGTTTGNEALAAILHKFRMQEMTVVQKEDLQMILNGAFQDDKTRESINKFGTFTQKSGPQVDGPLTFEKANKLLNGKLTLPKSLDAKTVHIDAISQSNTITFQMNVDEVNKAMKRLGAKKLLPDSVSGKPITLEMGPSVHFNLNGAESNTKESNFWISQQPVPEITVDPSIPLTEAMAAVLDFPLLPENLKQSMQTANMLSGGSVPLPIIANKQMEQVKVNGITVLVKSQGSEQYPYFMANWVQNGMLYELGAGGKVMNQDILIAKIKELIGS</sequence>
<dbReference type="OrthoDB" id="2547978at2"/>
<dbReference type="AlphaFoldDB" id="A0A4R5KWG1"/>
<dbReference type="RefSeq" id="WP_133224828.1">
    <property type="nucleotide sequence ID" value="NZ_SMRT01000001.1"/>
</dbReference>
<keyword evidence="2" id="KW-0472">Membrane</keyword>
<evidence type="ECO:0000256" key="2">
    <source>
        <dbReference type="SAM" id="Phobius"/>
    </source>
</evidence>
<organism evidence="3 4">
    <name type="scientific">Paenibacillus piri</name>
    <dbReference type="NCBI Taxonomy" id="2547395"/>
    <lineage>
        <taxon>Bacteria</taxon>
        <taxon>Bacillati</taxon>
        <taxon>Bacillota</taxon>
        <taxon>Bacilli</taxon>
        <taxon>Bacillales</taxon>
        <taxon>Paenibacillaceae</taxon>
        <taxon>Paenibacillus</taxon>
    </lineage>
</organism>
<keyword evidence="2" id="KW-0812">Transmembrane</keyword>
<gene>
    <name evidence="3" type="ORF">E1757_00350</name>
</gene>